<proteinExistence type="inferred from homology"/>
<dbReference type="InterPro" id="IPR036388">
    <property type="entry name" value="WH-like_DNA-bd_sf"/>
</dbReference>
<accession>A0A1I2PKN0</accession>
<keyword evidence="5" id="KW-1185">Reference proteome</keyword>
<feature type="domain" description="DnaB/C C-terminal" evidence="2">
    <location>
        <begin position="139"/>
        <end position="211"/>
    </location>
</feature>
<organism evidence="4 5">
    <name type="scientific">Planifilum fulgidum</name>
    <dbReference type="NCBI Taxonomy" id="201973"/>
    <lineage>
        <taxon>Bacteria</taxon>
        <taxon>Bacillati</taxon>
        <taxon>Bacillota</taxon>
        <taxon>Bacilli</taxon>
        <taxon>Bacillales</taxon>
        <taxon>Thermoactinomycetaceae</taxon>
        <taxon>Planifilum</taxon>
    </lineage>
</organism>
<dbReference type="OrthoDB" id="9770238at2"/>
<dbReference type="InterPro" id="IPR053843">
    <property type="entry name" value="DnaD_N"/>
</dbReference>
<evidence type="ECO:0000259" key="3">
    <source>
        <dbReference type="Pfam" id="PF21984"/>
    </source>
</evidence>
<dbReference type="SUPFAM" id="SSF46785">
    <property type="entry name" value="Winged helix' DNA-binding domain"/>
    <property type="match status" value="1"/>
</dbReference>
<dbReference type="AlphaFoldDB" id="A0A1I2PKN0"/>
<dbReference type="PANTHER" id="PTHR37293:SF6">
    <property type="entry name" value="DNA REPLICATION PROTEIN DNAD"/>
    <property type="match status" value="1"/>
</dbReference>
<gene>
    <name evidence="4" type="ORF">SAMN04488025_11746</name>
</gene>
<protein>
    <submittedName>
        <fullName evidence="4">DNA replication protein</fullName>
    </submittedName>
</protein>
<dbReference type="PANTHER" id="PTHR37293">
    <property type="entry name" value="PHAGE REPLICATION PROTEIN-RELATED"/>
    <property type="match status" value="1"/>
</dbReference>
<dbReference type="InterPro" id="IPR034829">
    <property type="entry name" value="DnaD-like_sf"/>
</dbReference>
<evidence type="ECO:0000313" key="4">
    <source>
        <dbReference type="EMBL" id="SFG13981.1"/>
    </source>
</evidence>
<dbReference type="EMBL" id="FOOK01000017">
    <property type="protein sequence ID" value="SFG13981.1"/>
    <property type="molecule type" value="Genomic_DNA"/>
</dbReference>
<dbReference type="Gene3D" id="1.10.10.10">
    <property type="entry name" value="Winged helix-like DNA-binding domain superfamily/Winged helix DNA-binding domain"/>
    <property type="match status" value="1"/>
</dbReference>
<dbReference type="InterPro" id="IPR036390">
    <property type="entry name" value="WH_DNA-bd_sf"/>
</dbReference>
<evidence type="ECO:0000313" key="5">
    <source>
        <dbReference type="Proteomes" id="UP000198661"/>
    </source>
</evidence>
<sequence>MDMERKGSPHAALVHLLQEGSIALPAVLFSEYKRLGLNEGQVMLLLHLMVFQEKEGKSFPTVSELEERMSVPADQIVSWLQSLVRGGFLKIEEEIDRAGLRSERYDLSPLLHQLAASFLDRRVGSASEGEKEAVYQHLFRRFEEEFGRPLSPMECEMLTQWVDQDGYSEELILAALREAVFSGKASFRYIDRILLEWQRNRIRNAEEAAEYSRRFRQRGILYQGEERKPGSSSFTFYNWVNQE</sequence>
<dbReference type="NCBIfam" id="TIGR01446">
    <property type="entry name" value="DnaD_dom"/>
    <property type="match status" value="1"/>
</dbReference>
<dbReference type="STRING" id="201973.SAMN04488025_11746"/>
<reference evidence="4 5" key="1">
    <citation type="submission" date="2016-10" db="EMBL/GenBank/DDBJ databases">
        <authorList>
            <person name="de Groot N.N."/>
        </authorList>
    </citation>
    <scope>NUCLEOTIDE SEQUENCE [LARGE SCALE GENOMIC DNA]</scope>
    <source>
        <strain evidence="4 5">DSM 44945</strain>
    </source>
</reference>
<dbReference type="Gene3D" id="1.10.10.630">
    <property type="entry name" value="DnaD domain-like"/>
    <property type="match status" value="1"/>
</dbReference>
<dbReference type="InterPro" id="IPR053162">
    <property type="entry name" value="DnaD"/>
</dbReference>
<feature type="domain" description="DnaD N-terminal" evidence="3">
    <location>
        <begin position="25"/>
        <end position="117"/>
    </location>
</feature>
<dbReference type="SUPFAM" id="SSF158499">
    <property type="entry name" value="DnaD domain-like"/>
    <property type="match status" value="1"/>
</dbReference>
<dbReference type="InterPro" id="IPR006343">
    <property type="entry name" value="DnaB/C_C"/>
</dbReference>
<evidence type="ECO:0000259" key="2">
    <source>
        <dbReference type="Pfam" id="PF07261"/>
    </source>
</evidence>
<dbReference type="Proteomes" id="UP000198661">
    <property type="component" value="Unassembled WGS sequence"/>
</dbReference>
<name>A0A1I2PKN0_9BACL</name>
<evidence type="ECO:0000256" key="1">
    <source>
        <dbReference type="ARBA" id="ARBA00093462"/>
    </source>
</evidence>
<dbReference type="Pfam" id="PF07261">
    <property type="entry name" value="DnaB_2"/>
    <property type="match status" value="1"/>
</dbReference>
<dbReference type="Pfam" id="PF21984">
    <property type="entry name" value="DnaD_N"/>
    <property type="match status" value="1"/>
</dbReference>
<comment type="similarity">
    <text evidence="1">Belongs to the DnaB/DnaD family.</text>
</comment>